<dbReference type="KEGG" id="tet:TTHERM_00106980"/>
<gene>
    <name evidence="1" type="ORF">TTHERM_00106980</name>
</gene>
<sequence length="76" mass="8628">MSSLAIAMNKGALEGGLFLVSCGIFKLWMSKRTNNNTKSFSKIDTDLKNERCPDPEDASRSYNIYPEEKIVVRFLH</sequence>
<dbReference type="HOGENOM" id="CLU_2693254_0_0_1"/>
<dbReference type="RefSeq" id="XP_001012342.1">
    <property type="nucleotide sequence ID" value="XM_001012342.1"/>
</dbReference>
<evidence type="ECO:0000313" key="2">
    <source>
        <dbReference type="Proteomes" id="UP000009168"/>
    </source>
</evidence>
<name>Q234A6_TETTS</name>
<organism evidence="1 2">
    <name type="scientific">Tetrahymena thermophila (strain SB210)</name>
    <dbReference type="NCBI Taxonomy" id="312017"/>
    <lineage>
        <taxon>Eukaryota</taxon>
        <taxon>Sar</taxon>
        <taxon>Alveolata</taxon>
        <taxon>Ciliophora</taxon>
        <taxon>Intramacronucleata</taxon>
        <taxon>Oligohymenophorea</taxon>
        <taxon>Hymenostomatida</taxon>
        <taxon>Tetrahymenina</taxon>
        <taxon>Tetrahymenidae</taxon>
        <taxon>Tetrahymena</taxon>
    </lineage>
</organism>
<dbReference type="GeneID" id="7846593"/>
<evidence type="ECO:0000313" key="1">
    <source>
        <dbReference type="EMBL" id="EAR92096.1"/>
    </source>
</evidence>
<keyword evidence="2" id="KW-1185">Reference proteome</keyword>
<dbReference type="AlphaFoldDB" id="Q234A6"/>
<reference evidence="2" key="1">
    <citation type="journal article" date="2006" name="PLoS Biol.">
        <title>Macronuclear genome sequence of the ciliate Tetrahymena thermophila, a model eukaryote.</title>
        <authorList>
            <person name="Eisen J.A."/>
            <person name="Coyne R.S."/>
            <person name="Wu M."/>
            <person name="Wu D."/>
            <person name="Thiagarajan M."/>
            <person name="Wortman J.R."/>
            <person name="Badger J.H."/>
            <person name="Ren Q."/>
            <person name="Amedeo P."/>
            <person name="Jones K.M."/>
            <person name="Tallon L.J."/>
            <person name="Delcher A.L."/>
            <person name="Salzberg S.L."/>
            <person name="Silva J.C."/>
            <person name="Haas B.J."/>
            <person name="Majoros W.H."/>
            <person name="Farzad M."/>
            <person name="Carlton J.M."/>
            <person name="Smith R.K. Jr."/>
            <person name="Garg J."/>
            <person name="Pearlman R.E."/>
            <person name="Karrer K.M."/>
            <person name="Sun L."/>
            <person name="Manning G."/>
            <person name="Elde N.C."/>
            <person name="Turkewitz A.P."/>
            <person name="Asai D.J."/>
            <person name="Wilkes D.E."/>
            <person name="Wang Y."/>
            <person name="Cai H."/>
            <person name="Collins K."/>
            <person name="Stewart B.A."/>
            <person name="Lee S.R."/>
            <person name="Wilamowska K."/>
            <person name="Weinberg Z."/>
            <person name="Ruzzo W.L."/>
            <person name="Wloga D."/>
            <person name="Gaertig J."/>
            <person name="Frankel J."/>
            <person name="Tsao C.-C."/>
            <person name="Gorovsky M.A."/>
            <person name="Keeling P.J."/>
            <person name="Waller R.F."/>
            <person name="Patron N.J."/>
            <person name="Cherry J.M."/>
            <person name="Stover N.A."/>
            <person name="Krieger C.J."/>
            <person name="del Toro C."/>
            <person name="Ryder H.F."/>
            <person name="Williamson S.C."/>
            <person name="Barbeau R.A."/>
            <person name="Hamilton E.P."/>
            <person name="Orias E."/>
        </authorList>
    </citation>
    <scope>NUCLEOTIDE SEQUENCE [LARGE SCALE GENOMIC DNA]</scope>
    <source>
        <strain evidence="2">SB210</strain>
    </source>
</reference>
<protein>
    <submittedName>
        <fullName evidence="1">Uncharacterized protein</fullName>
    </submittedName>
</protein>
<accession>Q234A6</accession>
<proteinExistence type="predicted"/>
<dbReference type="EMBL" id="GG662767">
    <property type="protein sequence ID" value="EAR92096.1"/>
    <property type="molecule type" value="Genomic_DNA"/>
</dbReference>
<dbReference type="Proteomes" id="UP000009168">
    <property type="component" value="Unassembled WGS sequence"/>
</dbReference>
<dbReference type="InParanoid" id="Q234A6"/>